<dbReference type="PROSITE" id="PS50042">
    <property type="entry name" value="CNMP_BINDING_3"/>
    <property type="match status" value="1"/>
</dbReference>
<gene>
    <name evidence="3" type="ORF">AVO44_03360</name>
</gene>
<dbReference type="RefSeq" id="WP_068332447.1">
    <property type="nucleotide sequence ID" value="NZ_LQBP01000001.1"/>
</dbReference>
<sequence>MAAKSSITRIKKLNADHEEALFLCGLVDDVKDPLALEPRPYRYAEGESICQPGDPAECLWIIVTGSVAVRLNHQTLFVRHRNEVIGEQHLAGNGYRRVYELVADESNVEVLIIDKSKIEEHPEAGVIWRNIAKIISIKLRNATRKTASLGRQLADDTRILHAYTNQYALSRRMQSGSAHQADYVVERAVIWFSDVVNFSRFTLKTAPERVADVVQRFFNAQTTPVLDAGGHIDKFIGDGLMAFWVMKDKSNSATAICAEALNAAEQAARNVEKIRIGNEPLSLRIGLHLGLVVSGDFGSATRHQFTMIGPEVNKAARLEQAHSDDIVQGNGVLGGIRLSREFWDELSEFQRQRFSSQFRVRAKNIGELDVFTN</sequence>
<dbReference type="EMBL" id="LQBP01000001">
    <property type="protein sequence ID" value="KUJ82307.1"/>
    <property type="molecule type" value="Genomic_DNA"/>
</dbReference>
<dbReference type="PANTHER" id="PTHR43081:SF19">
    <property type="entry name" value="PH-SENSITIVE ADENYLATE CYCLASE RV1264"/>
    <property type="match status" value="1"/>
</dbReference>
<dbReference type="InterPro" id="IPR029787">
    <property type="entry name" value="Nucleotide_cyclase"/>
</dbReference>
<dbReference type="PROSITE" id="PS50125">
    <property type="entry name" value="GUANYLATE_CYCLASE_2"/>
    <property type="match status" value="1"/>
</dbReference>
<dbReference type="SUPFAM" id="SSF51206">
    <property type="entry name" value="cAMP-binding domain-like"/>
    <property type="match status" value="1"/>
</dbReference>
<feature type="domain" description="Guanylate cyclase" evidence="2">
    <location>
        <begin position="189"/>
        <end position="319"/>
    </location>
</feature>
<evidence type="ECO:0000259" key="2">
    <source>
        <dbReference type="PROSITE" id="PS50125"/>
    </source>
</evidence>
<evidence type="ECO:0000313" key="3">
    <source>
        <dbReference type="EMBL" id="KUJ82307.1"/>
    </source>
</evidence>
<name>A0A0X3U2X4_9RHOB</name>
<dbReference type="InterPro" id="IPR014710">
    <property type="entry name" value="RmlC-like_jellyroll"/>
</dbReference>
<dbReference type="STRING" id="1685378.AVO44_03360"/>
<reference evidence="4" key="1">
    <citation type="submission" date="2015-12" db="EMBL/GenBank/DDBJ databases">
        <authorList>
            <person name="Zhang G."/>
            <person name="Stingl U."/>
        </authorList>
    </citation>
    <scope>NUCLEOTIDE SEQUENCE [LARGE SCALE GENOMIC DNA]</scope>
    <source>
        <strain evidence="4">ZGT108</strain>
    </source>
</reference>
<dbReference type="InterPro" id="IPR050697">
    <property type="entry name" value="Adenylyl/Guanylyl_Cyclase_3/4"/>
</dbReference>
<feature type="domain" description="Cyclic nucleotide-binding" evidence="1">
    <location>
        <begin position="35"/>
        <end position="120"/>
    </location>
</feature>
<protein>
    <recommendedName>
        <fullName evidence="5">Adenylate cyclase</fullName>
    </recommendedName>
</protein>
<dbReference type="PANTHER" id="PTHR43081">
    <property type="entry name" value="ADENYLATE CYCLASE, TERMINAL-DIFFERENTIATION SPECIFIC-RELATED"/>
    <property type="match status" value="1"/>
</dbReference>
<dbReference type="OrthoDB" id="9789782at2"/>
<dbReference type="InterPro" id="IPR018490">
    <property type="entry name" value="cNMP-bd_dom_sf"/>
</dbReference>
<dbReference type="Gene3D" id="2.60.120.10">
    <property type="entry name" value="Jelly Rolls"/>
    <property type="match status" value="1"/>
</dbReference>
<dbReference type="Pfam" id="PF00027">
    <property type="entry name" value="cNMP_binding"/>
    <property type="match status" value="1"/>
</dbReference>
<dbReference type="InterPro" id="IPR001054">
    <property type="entry name" value="A/G_cyclase"/>
</dbReference>
<evidence type="ECO:0000313" key="4">
    <source>
        <dbReference type="Proteomes" id="UP000053690"/>
    </source>
</evidence>
<organism evidence="3 4">
    <name type="scientific">Ruegeria profundi</name>
    <dbReference type="NCBI Taxonomy" id="1685378"/>
    <lineage>
        <taxon>Bacteria</taxon>
        <taxon>Pseudomonadati</taxon>
        <taxon>Pseudomonadota</taxon>
        <taxon>Alphaproteobacteria</taxon>
        <taxon>Rhodobacterales</taxon>
        <taxon>Roseobacteraceae</taxon>
        <taxon>Ruegeria</taxon>
    </lineage>
</organism>
<keyword evidence="4" id="KW-1185">Reference proteome</keyword>
<dbReference type="AlphaFoldDB" id="A0A0X3U2X4"/>
<evidence type="ECO:0000259" key="1">
    <source>
        <dbReference type="PROSITE" id="PS50042"/>
    </source>
</evidence>
<accession>A0A0X3U2X4</accession>
<dbReference type="GO" id="GO:0006171">
    <property type="term" value="P:cAMP biosynthetic process"/>
    <property type="evidence" value="ECO:0007669"/>
    <property type="project" value="TreeGrafter"/>
</dbReference>
<dbReference type="Proteomes" id="UP000053690">
    <property type="component" value="Unassembled WGS sequence"/>
</dbReference>
<dbReference type="Pfam" id="PF00211">
    <property type="entry name" value="Guanylate_cyc"/>
    <property type="match status" value="1"/>
</dbReference>
<dbReference type="CDD" id="cd07302">
    <property type="entry name" value="CHD"/>
    <property type="match status" value="1"/>
</dbReference>
<evidence type="ECO:0008006" key="5">
    <source>
        <dbReference type="Google" id="ProtNLM"/>
    </source>
</evidence>
<dbReference type="SMART" id="SM00044">
    <property type="entry name" value="CYCc"/>
    <property type="match status" value="1"/>
</dbReference>
<dbReference type="GO" id="GO:0004016">
    <property type="term" value="F:adenylate cyclase activity"/>
    <property type="evidence" value="ECO:0007669"/>
    <property type="project" value="UniProtKB-ARBA"/>
</dbReference>
<comment type="caution">
    <text evidence="3">The sequence shown here is derived from an EMBL/GenBank/DDBJ whole genome shotgun (WGS) entry which is preliminary data.</text>
</comment>
<dbReference type="GO" id="GO:0035556">
    <property type="term" value="P:intracellular signal transduction"/>
    <property type="evidence" value="ECO:0007669"/>
    <property type="project" value="InterPro"/>
</dbReference>
<proteinExistence type="predicted"/>
<dbReference type="Gene3D" id="3.30.70.1230">
    <property type="entry name" value="Nucleotide cyclase"/>
    <property type="match status" value="1"/>
</dbReference>
<dbReference type="SUPFAM" id="SSF55073">
    <property type="entry name" value="Nucleotide cyclase"/>
    <property type="match status" value="1"/>
</dbReference>
<dbReference type="InterPro" id="IPR000595">
    <property type="entry name" value="cNMP-bd_dom"/>
</dbReference>
<dbReference type="CDD" id="cd00038">
    <property type="entry name" value="CAP_ED"/>
    <property type="match status" value="1"/>
</dbReference>